<name>A0A383F4H0_9ZZZZ</name>
<sequence>NSAQTVTVTGVDDDSIDGSQNTTITLAVNDGSSDNNFDSLSDQTVTAATADNDSPGFSKSKTNVSVSETGTTDTFTVVLTQVPNSNVVITAVSSDTDEATVSHASLTFTTGNWNSAQTVTVTGVSDNAVDGSQNTTITLSVNDNLSDNNFDSLSDQTVTAATADPWGFTVTQTGGSTGVSESGTTDTFTVVLNAQPSSDVVIGVSSGDTDEATISPSSLTFTNSNWNS</sequence>
<gene>
    <name evidence="1" type="ORF">METZ01_LOCUS516860</name>
</gene>
<reference evidence="1" key="1">
    <citation type="submission" date="2018-05" db="EMBL/GenBank/DDBJ databases">
        <authorList>
            <person name="Lanie J.A."/>
            <person name="Ng W.-L."/>
            <person name="Kazmierczak K.M."/>
            <person name="Andrzejewski T.M."/>
            <person name="Davidsen T.M."/>
            <person name="Wayne K.J."/>
            <person name="Tettelin H."/>
            <person name="Glass J.I."/>
            <person name="Rusch D."/>
            <person name="Podicherti R."/>
            <person name="Tsui H.-C.T."/>
            <person name="Winkler M.E."/>
        </authorList>
    </citation>
    <scope>NUCLEOTIDE SEQUENCE</scope>
</reference>
<evidence type="ECO:0008006" key="2">
    <source>
        <dbReference type="Google" id="ProtNLM"/>
    </source>
</evidence>
<feature type="non-terminal residue" evidence="1">
    <location>
        <position position="1"/>
    </location>
</feature>
<evidence type="ECO:0000313" key="1">
    <source>
        <dbReference type="EMBL" id="SVE64006.1"/>
    </source>
</evidence>
<dbReference type="AlphaFoldDB" id="A0A383F4H0"/>
<organism evidence="1">
    <name type="scientific">marine metagenome</name>
    <dbReference type="NCBI Taxonomy" id="408172"/>
    <lineage>
        <taxon>unclassified sequences</taxon>
        <taxon>metagenomes</taxon>
        <taxon>ecological metagenomes</taxon>
    </lineage>
</organism>
<proteinExistence type="predicted"/>
<dbReference type="EMBL" id="UINC01231466">
    <property type="protein sequence ID" value="SVE64006.1"/>
    <property type="molecule type" value="Genomic_DNA"/>
</dbReference>
<accession>A0A383F4H0</accession>
<feature type="non-terminal residue" evidence="1">
    <location>
        <position position="228"/>
    </location>
</feature>
<protein>
    <recommendedName>
        <fullName evidence="2">Cadherin domain-containing protein</fullName>
    </recommendedName>
</protein>